<accession>A0ABQ8TDG2</accession>
<evidence type="ECO:0000313" key="1">
    <source>
        <dbReference type="EMBL" id="KAJ4444611.1"/>
    </source>
</evidence>
<evidence type="ECO:0000313" key="2">
    <source>
        <dbReference type="Proteomes" id="UP001148838"/>
    </source>
</evidence>
<sequence>MAYLSNLPSPGIEPGPPGLAVRRANHYSTGVDNWHLYSKMEGQLKEEQFAFRKGKVSILYNLYSLVRVSVMDSKVASRLGAVVAAVMVFVHTERAALHAGSKEFEELQIFWLDPSLEVGDAGATVRISVMDSKVARRPGAVVATVLGSVVAAVMVFVHTERAALHPGSKEFEVLQTLWLDPSSEVGAAGAVQFANIKFNMETVCEAVRRRRLAAFAVLLALNAEETDQIKKSRMWSRKWLLRRNKGQDVLTMLFV</sequence>
<name>A0ABQ8TDG2_PERAM</name>
<organism evidence="1 2">
    <name type="scientific">Periplaneta americana</name>
    <name type="common">American cockroach</name>
    <name type="synonym">Blatta americana</name>
    <dbReference type="NCBI Taxonomy" id="6978"/>
    <lineage>
        <taxon>Eukaryota</taxon>
        <taxon>Metazoa</taxon>
        <taxon>Ecdysozoa</taxon>
        <taxon>Arthropoda</taxon>
        <taxon>Hexapoda</taxon>
        <taxon>Insecta</taxon>
        <taxon>Pterygota</taxon>
        <taxon>Neoptera</taxon>
        <taxon>Polyneoptera</taxon>
        <taxon>Dictyoptera</taxon>
        <taxon>Blattodea</taxon>
        <taxon>Blattoidea</taxon>
        <taxon>Blattidae</taxon>
        <taxon>Blattinae</taxon>
        <taxon>Periplaneta</taxon>
    </lineage>
</organism>
<proteinExistence type="predicted"/>
<keyword evidence="2" id="KW-1185">Reference proteome</keyword>
<dbReference type="EMBL" id="JAJSOF020000011">
    <property type="protein sequence ID" value="KAJ4444611.1"/>
    <property type="molecule type" value="Genomic_DNA"/>
</dbReference>
<gene>
    <name evidence="1" type="ORF">ANN_06407</name>
</gene>
<comment type="caution">
    <text evidence="1">The sequence shown here is derived from an EMBL/GenBank/DDBJ whole genome shotgun (WGS) entry which is preliminary data.</text>
</comment>
<dbReference type="Proteomes" id="UP001148838">
    <property type="component" value="Unassembled WGS sequence"/>
</dbReference>
<reference evidence="1 2" key="1">
    <citation type="journal article" date="2022" name="Allergy">
        <title>Genome assembly and annotation of Periplaneta americana reveal a comprehensive cockroach allergen profile.</title>
        <authorList>
            <person name="Wang L."/>
            <person name="Xiong Q."/>
            <person name="Saelim N."/>
            <person name="Wang L."/>
            <person name="Nong W."/>
            <person name="Wan A.T."/>
            <person name="Shi M."/>
            <person name="Liu X."/>
            <person name="Cao Q."/>
            <person name="Hui J.H.L."/>
            <person name="Sookrung N."/>
            <person name="Leung T.F."/>
            <person name="Tungtrongchitr A."/>
            <person name="Tsui S.K.W."/>
        </authorList>
    </citation>
    <scope>NUCLEOTIDE SEQUENCE [LARGE SCALE GENOMIC DNA]</scope>
    <source>
        <strain evidence="1">PWHHKU_190912</strain>
    </source>
</reference>
<protein>
    <submittedName>
        <fullName evidence="1">Uncharacterized protein</fullName>
    </submittedName>
</protein>